<dbReference type="InterPro" id="IPR002173">
    <property type="entry name" value="Carboh/pur_kinase_PfkB_CS"/>
</dbReference>
<dbReference type="InterPro" id="IPR029056">
    <property type="entry name" value="Ribokinase-like"/>
</dbReference>
<proteinExistence type="inferred from homology"/>
<evidence type="ECO:0000256" key="4">
    <source>
        <dbReference type="ARBA" id="ARBA00022777"/>
    </source>
</evidence>
<comment type="similarity">
    <text evidence="1">Belongs to the carbohydrate kinase PfkB family.</text>
</comment>
<dbReference type="AlphaFoldDB" id="A0A0C2W6D9"/>
<dbReference type="GO" id="GO:0016301">
    <property type="term" value="F:kinase activity"/>
    <property type="evidence" value="ECO:0007669"/>
    <property type="project" value="UniProtKB-KW"/>
</dbReference>
<organism evidence="7 8">
    <name type="scientific">Jeotgalibacillus soli</name>
    <dbReference type="NCBI Taxonomy" id="889306"/>
    <lineage>
        <taxon>Bacteria</taxon>
        <taxon>Bacillati</taxon>
        <taxon>Bacillota</taxon>
        <taxon>Bacilli</taxon>
        <taxon>Bacillales</taxon>
        <taxon>Caryophanaceae</taxon>
        <taxon>Jeotgalibacillus</taxon>
    </lineage>
</organism>
<dbReference type="PANTHER" id="PTHR43085:SF1">
    <property type="entry name" value="PSEUDOURIDINE KINASE-RELATED"/>
    <property type="match status" value="1"/>
</dbReference>
<evidence type="ECO:0000256" key="3">
    <source>
        <dbReference type="ARBA" id="ARBA00022741"/>
    </source>
</evidence>
<comment type="caution">
    <text evidence="7">The sequence shown here is derived from an EMBL/GenBank/DDBJ whole genome shotgun (WGS) entry which is preliminary data.</text>
</comment>
<dbReference type="SUPFAM" id="SSF53613">
    <property type="entry name" value="Ribokinase-like"/>
    <property type="match status" value="1"/>
</dbReference>
<evidence type="ECO:0000256" key="5">
    <source>
        <dbReference type="ARBA" id="ARBA00022840"/>
    </source>
</evidence>
<dbReference type="PANTHER" id="PTHR43085">
    <property type="entry name" value="HEXOKINASE FAMILY MEMBER"/>
    <property type="match status" value="1"/>
</dbReference>
<dbReference type="PATRIC" id="fig|889306.3.peg.510"/>
<keyword evidence="2" id="KW-0808">Transferase</keyword>
<evidence type="ECO:0000256" key="1">
    <source>
        <dbReference type="ARBA" id="ARBA00010688"/>
    </source>
</evidence>
<evidence type="ECO:0000256" key="2">
    <source>
        <dbReference type="ARBA" id="ARBA00022679"/>
    </source>
</evidence>
<evidence type="ECO:0000313" key="8">
    <source>
        <dbReference type="Proteomes" id="UP000031938"/>
    </source>
</evidence>
<dbReference type="InterPro" id="IPR050306">
    <property type="entry name" value="PfkB_Carbo_kinase"/>
</dbReference>
<dbReference type="STRING" id="889306.KP78_05110"/>
<dbReference type="CDD" id="cd01166">
    <property type="entry name" value="KdgK"/>
    <property type="match status" value="1"/>
</dbReference>
<dbReference type="InterPro" id="IPR011611">
    <property type="entry name" value="PfkB_dom"/>
</dbReference>
<dbReference type="Gene3D" id="3.40.1190.20">
    <property type="match status" value="1"/>
</dbReference>
<dbReference type="PROSITE" id="PS00584">
    <property type="entry name" value="PFKB_KINASES_2"/>
    <property type="match status" value="1"/>
</dbReference>
<dbReference type="EMBL" id="JXRP01000006">
    <property type="protein sequence ID" value="KIL52141.1"/>
    <property type="molecule type" value="Genomic_DNA"/>
</dbReference>
<gene>
    <name evidence="7" type="ORF">KP78_05110</name>
</gene>
<evidence type="ECO:0000313" key="7">
    <source>
        <dbReference type="EMBL" id="KIL52141.1"/>
    </source>
</evidence>
<keyword evidence="8" id="KW-1185">Reference proteome</keyword>
<keyword evidence="4" id="KW-0418">Kinase</keyword>
<reference evidence="7 8" key="1">
    <citation type="submission" date="2015-01" db="EMBL/GenBank/DDBJ databases">
        <title>Genome sequencing of Jeotgalibacillus soli.</title>
        <authorList>
            <person name="Goh K.M."/>
            <person name="Chan K.-G."/>
            <person name="Yaakop A.S."/>
            <person name="Ee R."/>
            <person name="Gan H.M."/>
            <person name="Chan C.S."/>
        </authorList>
    </citation>
    <scope>NUCLEOTIDE SEQUENCE [LARGE SCALE GENOMIC DNA]</scope>
    <source>
        <strain evidence="7 8">P9</strain>
    </source>
</reference>
<evidence type="ECO:0000259" key="6">
    <source>
        <dbReference type="Pfam" id="PF00294"/>
    </source>
</evidence>
<sequence>MPQQNEADVVTLGESMVLFQSMGDRSLMYESTFTKSLAGAESNVAIGLSRLGKKVRWISSLGTDPFGDFVMATLAGEGVDTTHVIRDEDAPTSVYFKDLKAYADPNVYYYRKHSAASRLHPGVIRSEWFDGAKHFHVTGITPAIGKETEETVRQAMILAHEKGLTISFDPNLRRKLWSAEKAREVLLSFIPLCDIYLPGIEEAQFLLGDLPVEEYGERFLAMGPKIVALKLGEEGAIGFTTGHSVKVPPFKIDHVVDTVGAGDSFAAGLLSVLLDSLEQLRTGNIPAEVVIEALERANTLGALATQFKGDWEGAPRLKELKGIMNGKPVSTR</sequence>
<keyword evidence="5" id="KW-0067">ATP-binding</keyword>
<dbReference type="GO" id="GO:0005524">
    <property type="term" value="F:ATP binding"/>
    <property type="evidence" value="ECO:0007669"/>
    <property type="project" value="UniProtKB-KW"/>
</dbReference>
<dbReference type="Proteomes" id="UP000031938">
    <property type="component" value="Unassembled WGS sequence"/>
</dbReference>
<protein>
    <recommendedName>
        <fullName evidence="6">Carbohydrate kinase PfkB domain-containing protein</fullName>
    </recommendedName>
</protein>
<dbReference type="Pfam" id="PF00294">
    <property type="entry name" value="PfkB"/>
    <property type="match status" value="1"/>
</dbReference>
<accession>A0A0C2W6D9</accession>
<dbReference type="RefSeq" id="WP_235420812.1">
    <property type="nucleotide sequence ID" value="NZ_JXRP01000006.1"/>
</dbReference>
<keyword evidence="3" id="KW-0547">Nucleotide-binding</keyword>
<feature type="domain" description="Carbohydrate kinase PfkB" evidence="6">
    <location>
        <begin position="8"/>
        <end position="310"/>
    </location>
</feature>
<name>A0A0C2W6D9_9BACL</name>